<name>A0A6G8ANY7_9ENTE</name>
<accession>A0A6G8ANY7</accession>
<evidence type="ECO:0000313" key="2">
    <source>
        <dbReference type="EMBL" id="QIL46707.1"/>
    </source>
</evidence>
<keyword evidence="3" id="KW-1185">Reference proteome</keyword>
<dbReference type="Proteomes" id="UP000500890">
    <property type="component" value="Chromosome"/>
</dbReference>
<keyword evidence="1" id="KW-0812">Transmembrane</keyword>
<dbReference type="AlphaFoldDB" id="A0A6G8ANY7"/>
<gene>
    <name evidence="2" type="ORF">G7081_06260</name>
</gene>
<evidence type="ECO:0000256" key="1">
    <source>
        <dbReference type="SAM" id="Phobius"/>
    </source>
</evidence>
<evidence type="ECO:0000313" key="3">
    <source>
        <dbReference type="Proteomes" id="UP000500890"/>
    </source>
</evidence>
<keyword evidence="1" id="KW-0472">Membrane</keyword>
<organism evidence="2 3">
    <name type="scientific">Vagococcus coleopterorum</name>
    <dbReference type="NCBI Taxonomy" id="2714946"/>
    <lineage>
        <taxon>Bacteria</taxon>
        <taxon>Bacillati</taxon>
        <taxon>Bacillota</taxon>
        <taxon>Bacilli</taxon>
        <taxon>Lactobacillales</taxon>
        <taxon>Enterococcaceae</taxon>
        <taxon>Vagococcus</taxon>
    </lineage>
</organism>
<keyword evidence="1" id="KW-1133">Transmembrane helix</keyword>
<protein>
    <recommendedName>
        <fullName evidence="4">DUF3800 domain-containing protein</fullName>
    </recommendedName>
</protein>
<dbReference type="RefSeq" id="WP_166008095.1">
    <property type="nucleotide sequence ID" value="NZ_CP049886.1"/>
</dbReference>
<dbReference type="EMBL" id="CP049886">
    <property type="protein sequence ID" value="QIL46707.1"/>
    <property type="molecule type" value="Genomic_DNA"/>
</dbReference>
<evidence type="ECO:0008006" key="4">
    <source>
        <dbReference type="Google" id="ProtNLM"/>
    </source>
</evidence>
<proteinExistence type="predicted"/>
<feature type="transmembrane region" description="Helical" evidence="1">
    <location>
        <begin position="359"/>
        <end position="376"/>
    </location>
</feature>
<sequence length="410" mass="49081">MAKKKKFYICFYDEAFHDRKITESKEKGQMNIEQKENGDNFFTAKIIFLEHQHEKYIRLFNEFENQAKEILDIDNSAEFKGTTIKKPNFKNGVSSFNKKTLEIYNNFFDLIDSNWIFQISVMNKLEHVINFIFSNSRISLIADEQAFRYSLSKFLNQYRNEELISVLFDSDSTISDIYNCIMNLLDDVENNISGIKRKEEEERAIREIRTVLLNSLLNLKSKEKYEWDYSHSLNGLVFLLEEKKIKTKSVNLIIDREERTEAVAKQFFNFKSVKSVDSKDCSGVRIADIFSNFVGRFVKAIDDEYLEDWDNSDAKAKLAERRILNTEWFNLTNEQFDLYIKIANVFSDRKDIFWTVQTGLYWGNFSVFMSLLYYFLRFDNFNEYQSYSYEEHREQFNLFCLQREEQMHQR</sequence>
<reference evidence="2 3" key="1">
    <citation type="submission" date="2020-03" db="EMBL/GenBank/DDBJ databases">
        <title>Vagococcus sp. nov., isolated from beetles.</title>
        <authorList>
            <person name="Hyun D.-W."/>
            <person name="Bae J.-W."/>
        </authorList>
    </citation>
    <scope>NUCLEOTIDE SEQUENCE [LARGE SCALE GENOMIC DNA]</scope>
    <source>
        <strain evidence="2 3">HDW17A</strain>
    </source>
</reference>
<dbReference type="KEGG" id="vah:G7081_06260"/>